<keyword evidence="4 6" id="KW-1133">Transmembrane helix</keyword>
<organism evidence="8 9">
    <name type="scientific">Herrania umbratica</name>
    <dbReference type="NCBI Taxonomy" id="108875"/>
    <lineage>
        <taxon>Eukaryota</taxon>
        <taxon>Viridiplantae</taxon>
        <taxon>Streptophyta</taxon>
        <taxon>Embryophyta</taxon>
        <taxon>Tracheophyta</taxon>
        <taxon>Spermatophyta</taxon>
        <taxon>Magnoliopsida</taxon>
        <taxon>eudicotyledons</taxon>
        <taxon>Gunneridae</taxon>
        <taxon>Pentapetalae</taxon>
        <taxon>rosids</taxon>
        <taxon>malvids</taxon>
        <taxon>Malvales</taxon>
        <taxon>Malvaceae</taxon>
        <taxon>Byttnerioideae</taxon>
        <taxon>Herrania</taxon>
    </lineage>
</organism>
<protein>
    <recommendedName>
        <fullName evidence="6">Reticulon-like protein</fullName>
    </recommendedName>
</protein>
<dbReference type="Proteomes" id="UP000504621">
    <property type="component" value="Unplaced"/>
</dbReference>
<evidence type="ECO:0000313" key="8">
    <source>
        <dbReference type="Proteomes" id="UP000504621"/>
    </source>
</evidence>
<feature type="transmembrane region" description="Helical" evidence="6">
    <location>
        <begin position="161"/>
        <end position="179"/>
    </location>
</feature>
<reference evidence="9" key="1">
    <citation type="submission" date="2025-08" db="UniProtKB">
        <authorList>
            <consortium name="RefSeq"/>
        </authorList>
    </citation>
    <scope>IDENTIFICATION</scope>
    <source>
        <tissue evidence="9">Leaf</tissue>
    </source>
</reference>
<evidence type="ECO:0000256" key="2">
    <source>
        <dbReference type="ARBA" id="ARBA00022692"/>
    </source>
</evidence>
<keyword evidence="8" id="KW-1185">Reference proteome</keyword>
<dbReference type="Pfam" id="PF05659">
    <property type="entry name" value="RPW8"/>
    <property type="match status" value="1"/>
</dbReference>
<keyword evidence="2 6" id="KW-0812">Transmembrane</keyword>
<dbReference type="GO" id="GO:0009617">
    <property type="term" value="P:response to bacterium"/>
    <property type="evidence" value="ECO:0007669"/>
    <property type="project" value="InterPro"/>
</dbReference>
<dbReference type="PANTHER" id="PTHR10994:SF138">
    <property type="entry name" value="RETICULON-LIKE PROTEIN"/>
    <property type="match status" value="1"/>
</dbReference>
<evidence type="ECO:0000313" key="9">
    <source>
        <dbReference type="RefSeq" id="XP_021275024.1"/>
    </source>
</evidence>
<feature type="transmembrane region" description="Helical" evidence="6">
    <location>
        <begin position="254"/>
        <end position="273"/>
    </location>
</feature>
<dbReference type="AlphaFoldDB" id="A0A6J0ZL97"/>
<dbReference type="InterPro" id="IPR045064">
    <property type="entry name" value="Reticulon-like"/>
</dbReference>
<gene>
    <name evidence="9" type="primary">LOC110409858</name>
</gene>
<dbReference type="Pfam" id="PF02453">
    <property type="entry name" value="Reticulon"/>
    <property type="match status" value="1"/>
</dbReference>
<feature type="transmembrane region" description="Helical" evidence="6">
    <location>
        <begin position="136"/>
        <end position="155"/>
    </location>
</feature>
<evidence type="ECO:0000256" key="3">
    <source>
        <dbReference type="ARBA" id="ARBA00022824"/>
    </source>
</evidence>
<accession>A0A6J0ZL97</accession>
<evidence type="ECO:0000256" key="1">
    <source>
        <dbReference type="ARBA" id="ARBA00004477"/>
    </source>
</evidence>
<dbReference type="GeneID" id="110409858"/>
<evidence type="ECO:0000259" key="7">
    <source>
        <dbReference type="PROSITE" id="PS50845"/>
    </source>
</evidence>
<evidence type="ECO:0000256" key="5">
    <source>
        <dbReference type="ARBA" id="ARBA00023136"/>
    </source>
</evidence>
<feature type="transmembrane region" description="Helical" evidence="6">
    <location>
        <begin position="230"/>
        <end position="248"/>
    </location>
</feature>
<dbReference type="GO" id="GO:0005789">
    <property type="term" value="C:endoplasmic reticulum membrane"/>
    <property type="evidence" value="ECO:0007669"/>
    <property type="project" value="UniProtKB-SubCell"/>
</dbReference>
<dbReference type="PANTHER" id="PTHR10994">
    <property type="entry name" value="RETICULON"/>
    <property type="match status" value="1"/>
</dbReference>
<sequence length="321" mass="37169">MDQRKLRSWLSDLKKAKQTVDRCSDVPWWNYYKKYKFAQELIELDASLRKMMEYSLPLLILEDTRRILDTVVELRLMFASLNRIFGSIRSGVKNTADFVVNQIQYVVSLAASWTKKLVESQPDNIKDVVLWRKKKLSGTLLFMSIAAWLLLQVYQLKFITIASWVAMAIVVALFLWGNVDRHLGHVFGLSEEARMSRFEISEETAMRIANSCQTLIEETIRWMVHVTIESEWFVFARTVAGLLLFSYMGSFIDLLTLLCAGAMIATTIPVIYVKHVDKIKTCGKIMRVQSGRVCELIDDKLIKTVKNKVVKETIRKKRKQK</sequence>
<evidence type="ECO:0000256" key="4">
    <source>
        <dbReference type="ARBA" id="ARBA00022989"/>
    </source>
</evidence>
<dbReference type="PROSITE" id="PS50845">
    <property type="entry name" value="RETICULON"/>
    <property type="match status" value="1"/>
</dbReference>
<dbReference type="OrthoDB" id="567788at2759"/>
<dbReference type="InterPro" id="IPR008808">
    <property type="entry name" value="Powdery_mildew-R_dom"/>
</dbReference>
<proteinExistence type="predicted"/>
<comment type="subcellular location">
    <subcellularLocation>
        <location evidence="1 6">Endoplasmic reticulum membrane</location>
        <topology evidence="1 6">Multi-pass membrane protein</topology>
    </subcellularLocation>
</comment>
<evidence type="ECO:0000256" key="6">
    <source>
        <dbReference type="RuleBase" id="RU363132"/>
    </source>
</evidence>
<dbReference type="RefSeq" id="XP_021275024.1">
    <property type="nucleotide sequence ID" value="XM_021419349.1"/>
</dbReference>
<dbReference type="InterPro" id="IPR003388">
    <property type="entry name" value="Reticulon"/>
</dbReference>
<feature type="domain" description="Reticulon" evidence="7">
    <location>
        <begin position="125"/>
        <end position="321"/>
    </location>
</feature>
<name>A0A6J0ZL97_9ROSI</name>
<keyword evidence="5 6" id="KW-0472">Membrane</keyword>
<keyword evidence="3 6" id="KW-0256">Endoplasmic reticulum</keyword>